<dbReference type="InterPro" id="IPR001851">
    <property type="entry name" value="ABC_transp_permease"/>
</dbReference>
<dbReference type="EMBL" id="FQVB01000032">
    <property type="protein sequence ID" value="SHF93191.1"/>
    <property type="molecule type" value="Genomic_DNA"/>
</dbReference>
<evidence type="ECO:0000256" key="2">
    <source>
        <dbReference type="ARBA" id="ARBA00022475"/>
    </source>
</evidence>
<dbReference type="Pfam" id="PF02653">
    <property type="entry name" value="BPD_transp_2"/>
    <property type="match status" value="1"/>
</dbReference>
<dbReference type="GO" id="GO:0015658">
    <property type="term" value="F:branched-chain amino acid transmembrane transporter activity"/>
    <property type="evidence" value="ECO:0007669"/>
    <property type="project" value="InterPro"/>
</dbReference>
<feature type="transmembrane region" description="Helical" evidence="6">
    <location>
        <begin position="5"/>
        <end position="22"/>
    </location>
</feature>
<dbReference type="CDD" id="cd06581">
    <property type="entry name" value="TM_PBP1_LivM_like"/>
    <property type="match status" value="1"/>
</dbReference>
<dbReference type="PANTHER" id="PTHR30482:SF10">
    <property type="entry name" value="HIGH-AFFINITY BRANCHED-CHAIN AMINO ACID TRANSPORT PROTEIN BRAE"/>
    <property type="match status" value="1"/>
</dbReference>
<name>A0A1M5FPT9_9BACT</name>
<feature type="transmembrane region" description="Helical" evidence="6">
    <location>
        <begin position="95"/>
        <end position="120"/>
    </location>
</feature>
<feature type="transmembrane region" description="Helical" evidence="6">
    <location>
        <begin position="294"/>
        <end position="312"/>
    </location>
</feature>
<feature type="transmembrane region" description="Helical" evidence="6">
    <location>
        <begin position="226"/>
        <end position="250"/>
    </location>
</feature>
<evidence type="ECO:0000256" key="6">
    <source>
        <dbReference type="SAM" id="Phobius"/>
    </source>
</evidence>
<feature type="transmembrane region" description="Helical" evidence="6">
    <location>
        <begin position="170"/>
        <end position="191"/>
    </location>
</feature>
<dbReference type="AlphaFoldDB" id="A0A1M5FPT9"/>
<comment type="subcellular location">
    <subcellularLocation>
        <location evidence="1">Cell membrane</location>
        <topology evidence="1">Multi-pass membrane protein</topology>
    </subcellularLocation>
</comment>
<evidence type="ECO:0000256" key="1">
    <source>
        <dbReference type="ARBA" id="ARBA00004651"/>
    </source>
</evidence>
<keyword evidence="4 6" id="KW-1133">Transmembrane helix</keyword>
<keyword evidence="8" id="KW-1185">Reference proteome</keyword>
<keyword evidence="5 6" id="KW-0472">Membrane</keyword>
<dbReference type="InterPro" id="IPR043428">
    <property type="entry name" value="LivM-like"/>
</dbReference>
<evidence type="ECO:0000256" key="4">
    <source>
        <dbReference type="ARBA" id="ARBA00022989"/>
    </source>
</evidence>
<feature type="transmembrane region" description="Helical" evidence="6">
    <location>
        <begin position="62"/>
        <end position="80"/>
    </location>
</feature>
<keyword evidence="2" id="KW-1003">Cell membrane</keyword>
<feature type="transmembrane region" description="Helical" evidence="6">
    <location>
        <begin position="262"/>
        <end position="288"/>
    </location>
</feature>
<dbReference type="PANTHER" id="PTHR30482">
    <property type="entry name" value="HIGH-AFFINITY BRANCHED-CHAIN AMINO ACID TRANSPORT SYSTEM PERMEASE"/>
    <property type="match status" value="1"/>
</dbReference>
<keyword evidence="3 6" id="KW-0812">Transmembrane</keyword>
<gene>
    <name evidence="7" type="ORF">SAMN02745206_02939</name>
</gene>
<evidence type="ECO:0000313" key="7">
    <source>
        <dbReference type="EMBL" id="SHF93191.1"/>
    </source>
</evidence>
<evidence type="ECO:0000256" key="3">
    <source>
        <dbReference type="ARBA" id="ARBA00022692"/>
    </source>
</evidence>
<accession>A0A1M5FPT9</accession>
<dbReference type="STRING" id="1121391.SAMN02745206_02939"/>
<protein>
    <submittedName>
        <fullName evidence="7">Amino acid/amide ABC transporter membrane protein 2, HAAT family</fullName>
    </submittedName>
</protein>
<evidence type="ECO:0000256" key="5">
    <source>
        <dbReference type="ARBA" id="ARBA00023136"/>
    </source>
</evidence>
<sequence>MRRSLGLWLYLLFSVVLIWISHHNLINAYLQLVVMFIGINIILSSSLNIINGYMGEFSCGHAGFMAVGAYVTSILNVWLFTSDRVFGPPLLSPSAALYLFPVTLLAGGVAAALAGLLVAIPSFRTRGDYLAIITLAVNYIVKSSVENIQAIGGARGFMGMRKVVNSMRDVADLPWVMIWILVFTGLTVWIIHRFVNSTYGKGIVAIRDDEIAAEIMGVDTRNMKMIAFMLSSGLAGMAGGLFAHILGYINPGTFTIMKSTEVMVMVYLGGMGSLSGSVLSAVLFTVLLELLRPLQVIKWVVVPLLLIVLMLFRPEGLLGNRELTDVFPRLRKWFSSSEKVS</sequence>
<feature type="transmembrane region" description="Helical" evidence="6">
    <location>
        <begin position="28"/>
        <end position="50"/>
    </location>
</feature>
<reference evidence="8" key="1">
    <citation type="submission" date="2016-11" db="EMBL/GenBank/DDBJ databases">
        <authorList>
            <person name="Varghese N."/>
            <person name="Submissions S."/>
        </authorList>
    </citation>
    <scope>NUCLEOTIDE SEQUENCE [LARGE SCALE GENOMIC DNA]</scope>
    <source>
        <strain evidence="8">DSM 9756</strain>
    </source>
</reference>
<organism evidence="7 8">
    <name type="scientific">Desulfacinum infernum DSM 9756</name>
    <dbReference type="NCBI Taxonomy" id="1121391"/>
    <lineage>
        <taxon>Bacteria</taxon>
        <taxon>Pseudomonadati</taxon>
        <taxon>Thermodesulfobacteriota</taxon>
        <taxon>Syntrophobacteria</taxon>
        <taxon>Syntrophobacterales</taxon>
        <taxon>Syntrophobacteraceae</taxon>
        <taxon>Desulfacinum</taxon>
    </lineage>
</organism>
<dbReference type="Proteomes" id="UP000184076">
    <property type="component" value="Unassembled WGS sequence"/>
</dbReference>
<evidence type="ECO:0000313" key="8">
    <source>
        <dbReference type="Proteomes" id="UP000184076"/>
    </source>
</evidence>
<dbReference type="GO" id="GO:0005886">
    <property type="term" value="C:plasma membrane"/>
    <property type="evidence" value="ECO:0007669"/>
    <property type="project" value="UniProtKB-SubCell"/>
</dbReference>
<proteinExistence type="predicted"/>
<dbReference type="RefSeq" id="WP_084076521.1">
    <property type="nucleotide sequence ID" value="NZ_FQVB01000032.1"/>
</dbReference>